<sequence length="135" mass="13956">MCGVLLTRPALADPATAANAVAAASPGVPTLAIVQTILGLAVVIALLFLVAYVLRRFNGGRGIGGNGPVRLVGGMMLGTRERVVVLEVADTWIVVGMAPGQMRTLHTLPRGELPADANSSTDFASRLAQMIGRKP</sequence>
<keyword evidence="1 7" id="KW-1003">Cell membrane</keyword>
<dbReference type="InterPro" id="IPR022781">
    <property type="entry name" value="Flagellar_biosynth_FliO"/>
</dbReference>
<reference evidence="8 9" key="1">
    <citation type="submission" date="2019-10" db="EMBL/GenBank/DDBJ databases">
        <title>Whole-genome sequence of the purple nonsulfur photosynthetic bacterium Rhodocyclus tenuis.</title>
        <authorList>
            <person name="Kyndt J.A."/>
            <person name="Meyer T.E."/>
        </authorList>
    </citation>
    <scope>NUCLEOTIDE SEQUENCE [LARGE SCALE GENOMIC DNA]</scope>
    <source>
        <strain evidence="8 9">DSM 110</strain>
    </source>
</reference>
<dbReference type="EMBL" id="WIXJ01000004">
    <property type="protein sequence ID" value="MQY51594.1"/>
    <property type="molecule type" value="Genomic_DNA"/>
</dbReference>
<dbReference type="GO" id="GO:0044781">
    <property type="term" value="P:bacterial-type flagellum organization"/>
    <property type="evidence" value="ECO:0007669"/>
    <property type="project" value="UniProtKB-UniRule"/>
</dbReference>
<feature type="transmembrane region" description="Helical" evidence="7">
    <location>
        <begin position="30"/>
        <end position="54"/>
    </location>
</feature>
<dbReference type="AlphaFoldDB" id="A0A6L5JY62"/>
<keyword evidence="8" id="KW-0282">Flagellum</keyword>
<comment type="caution">
    <text evidence="8">The sequence shown here is derived from an EMBL/GenBank/DDBJ whole genome shotgun (WGS) entry which is preliminary data.</text>
</comment>
<dbReference type="PANTHER" id="PTHR38766:SF1">
    <property type="entry name" value="FLAGELLAR PROTEIN FLIO"/>
    <property type="match status" value="1"/>
</dbReference>
<keyword evidence="5 7" id="KW-0975">Bacterial flagellum</keyword>
<dbReference type="OrthoDB" id="9182371at2"/>
<keyword evidence="3 7" id="KW-1133">Transmembrane helix</keyword>
<evidence type="ECO:0000256" key="1">
    <source>
        <dbReference type="ARBA" id="ARBA00022475"/>
    </source>
</evidence>
<evidence type="ECO:0000256" key="6">
    <source>
        <dbReference type="ARBA" id="ARBA00037937"/>
    </source>
</evidence>
<evidence type="ECO:0000256" key="2">
    <source>
        <dbReference type="ARBA" id="ARBA00022692"/>
    </source>
</evidence>
<dbReference type="GO" id="GO:0009425">
    <property type="term" value="C:bacterial-type flagellum basal body"/>
    <property type="evidence" value="ECO:0007669"/>
    <property type="project" value="UniProtKB-SubCell"/>
</dbReference>
<dbReference type="PANTHER" id="PTHR38766">
    <property type="entry name" value="FLAGELLAR PROTEIN FLIO"/>
    <property type="match status" value="1"/>
</dbReference>
<evidence type="ECO:0000256" key="3">
    <source>
        <dbReference type="ARBA" id="ARBA00022989"/>
    </source>
</evidence>
<dbReference type="NCBIfam" id="TIGR03500">
    <property type="entry name" value="FliO_TIGR"/>
    <property type="match status" value="1"/>
</dbReference>
<protein>
    <recommendedName>
        <fullName evidence="7">Flagellar protein</fullName>
    </recommendedName>
</protein>
<gene>
    <name evidence="8" type="primary">fliO</name>
    <name evidence="8" type="ORF">GHK24_07400</name>
</gene>
<keyword evidence="2 7" id="KW-0812">Transmembrane</keyword>
<evidence type="ECO:0000256" key="7">
    <source>
        <dbReference type="RuleBase" id="RU362064"/>
    </source>
</evidence>
<evidence type="ECO:0000313" key="8">
    <source>
        <dbReference type="EMBL" id="MQY51594.1"/>
    </source>
</evidence>
<dbReference type="Pfam" id="PF04347">
    <property type="entry name" value="FliO"/>
    <property type="match status" value="1"/>
</dbReference>
<dbReference type="InterPro" id="IPR052205">
    <property type="entry name" value="FliO/MopB"/>
</dbReference>
<evidence type="ECO:0000256" key="4">
    <source>
        <dbReference type="ARBA" id="ARBA00023136"/>
    </source>
</evidence>
<comment type="similarity">
    <text evidence="6 7">Belongs to the FliO/MopB family.</text>
</comment>
<comment type="subcellular location">
    <subcellularLocation>
        <location evidence="7">Cell membrane</location>
    </subcellularLocation>
    <subcellularLocation>
        <location evidence="7">Bacterial flagellum basal body</location>
    </subcellularLocation>
</comment>
<keyword evidence="8" id="KW-0966">Cell projection</keyword>
<proteinExistence type="inferred from homology"/>
<organism evidence="8 9">
    <name type="scientific">Rhodocyclus tenuis</name>
    <name type="common">Rhodospirillum tenue</name>
    <dbReference type="NCBI Taxonomy" id="1066"/>
    <lineage>
        <taxon>Bacteria</taxon>
        <taxon>Pseudomonadati</taxon>
        <taxon>Pseudomonadota</taxon>
        <taxon>Betaproteobacteria</taxon>
        <taxon>Rhodocyclales</taxon>
        <taxon>Rhodocyclaceae</taxon>
        <taxon>Rhodocyclus</taxon>
    </lineage>
</organism>
<keyword evidence="4 7" id="KW-0472">Membrane</keyword>
<evidence type="ECO:0000313" key="9">
    <source>
        <dbReference type="Proteomes" id="UP000480275"/>
    </source>
</evidence>
<accession>A0A6L5JY62</accession>
<dbReference type="Proteomes" id="UP000480275">
    <property type="component" value="Unassembled WGS sequence"/>
</dbReference>
<dbReference type="GO" id="GO:0005886">
    <property type="term" value="C:plasma membrane"/>
    <property type="evidence" value="ECO:0007669"/>
    <property type="project" value="UniProtKB-SubCell"/>
</dbReference>
<evidence type="ECO:0000256" key="5">
    <source>
        <dbReference type="ARBA" id="ARBA00023143"/>
    </source>
</evidence>
<name>A0A6L5JY62_RHOTE</name>
<keyword evidence="8" id="KW-0969">Cilium</keyword>